<sequence>MMTRRVERALLALALVLLGAGWTLRANEHGGAHTIGRVLVPLAWICGIAAGISRERRAKRENDRLRAALLGGHTPTEADERPDRQGRDDDRPSG</sequence>
<gene>
    <name evidence="3" type="ORF">GA0070561_5596</name>
</gene>
<dbReference type="AlphaFoldDB" id="A0A1C4ZNM1"/>
<organism evidence="3 4">
    <name type="scientific">Micromonospora saelicesensis</name>
    <dbReference type="NCBI Taxonomy" id="285676"/>
    <lineage>
        <taxon>Bacteria</taxon>
        <taxon>Bacillati</taxon>
        <taxon>Actinomycetota</taxon>
        <taxon>Actinomycetes</taxon>
        <taxon>Micromonosporales</taxon>
        <taxon>Micromonosporaceae</taxon>
        <taxon>Micromonospora</taxon>
    </lineage>
</organism>
<keyword evidence="2" id="KW-0472">Membrane</keyword>
<reference evidence="3 4" key="1">
    <citation type="submission" date="2016-06" db="EMBL/GenBank/DDBJ databases">
        <authorList>
            <person name="Kjaerup R.B."/>
            <person name="Dalgaard T.S."/>
            <person name="Juul-Madsen H.R."/>
        </authorList>
    </citation>
    <scope>NUCLEOTIDE SEQUENCE [LARGE SCALE GENOMIC DNA]</scope>
    <source>
        <strain evidence="3 4">DSM 44871</strain>
    </source>
</reference>
<accession>A0A1C4ZNM1</accession>
<name>A0A1C4ZNM1_9ACTN</name>
<dbReference type="EMBL" id="FMCR01000006">
    <property type="protein sequence ID" value="SCF34406.1"/>
    <property type="molecule type" value="Genomic_DNA"/>
</dbReference>
<feature type="compositionally biased region" description="Basic and acidic residues" evidence="1">
    <location>
        <begin position="76"/>
        <end position="94"/>
    </location>
</feature>
<protein>
    <submittedName>
        <fullName evidence="3">Uncharacterized protein</fullName>
    </submittedName>
</protein>
<dbReference type="STRING" id="285676.GA0070561_5596"/>
<keyword evidence="2" id="KW-0812">Transmembrane</keyword>
<feature type="transmembrane region" description="Helical" evidence="2">
    <location>
        <begin position="35"/>
        <end position="52"/>
    </location>
</feature>
<evidence type="ECO:0000313" key="3">
    <source>
        <dbReference type="EMBL" id="SCF34406.1"/>
    </source>
</evidence>
<proteinExistence type="predicted"/>
<evidence type="ECO:0000313" key="4">
    <source>
        <dbReference type="Proteomes" id="UP000198864"/>
    </source>
</evidence>
<evidence type="ECO:0000256" key="2">
    <source>
        <dbReference type="SAM" id="Phobius"/>
    </source>
</evidence>
<feature type="region of interest" description="Disordered" evidence="1">
    <location>
        <begin position="63"/>
        <end position="94"/>
    </location>
</feature>
<dbReference type="Proteomes" id="UP000198864">
    <property type="component" value="Unassembled WGS sequence"/>
</dbReference>
<evidence type="ECO:0000256" key="1">
    <source>
        <dbReference type="SAM" id="MobiDB-lite"/>
    </source>
</evidence>
<keyword evidence="2" id="KW-1133">Transmembrane helix</keyword>